<evidence type="ECO:0000256" key="3">
    <source>
        <dbReference type="ARBA" id="ARBA00006218"/>
    </source>
</evidence>
<keyword evidence="4" id="KW-0813">Transport</keyword>
<dbReference type="SUPFAM" id="SSF111126">
    <property type="entry name" value="Ligand-binding domain in the NO signalling and Golgi transport"/>
    <property type="match status" value="1"/>
</dbReference>
<keyword evidence="6" id="KW-0931">ER-Golgi transport</keyword>
<dbReference type="InterPro" id="IPR007194">
    <property type="entry name" value="TRAPP_component"/>
</dbReference>
<dbReference type="AlphaFoldDB" id="A0A1Z5KSK1"/>
<dbReference type="GO" id="GO:0048193">
    <property type="term" value="P:Golgi vesicle transport"/>
    <property type="evidence" value="ECO:0007669"/>
    <property type="project" value="InterPro"/>
</dbReference>
<evidence type="ECO:0000256" key="5">
    <source>
        <dbReference type="ARBA" id="ARBA00022824"/>
    </source>
</evidence>
<evidence type="ECO:0000256" key="2">
    <source>
        <dbReference type="ARBA" id="ARBA00004240"/>
    </source>
</evidence>
<keyword evidence="9" id="KW-1185">Reference proteome</keyword>
<dbReference type="GO" id="GO:0030008">
    <property type="term" value="C:TRAPP complex"/>
    <property type="evidence" value="ECO:0007669"/>
    <property type="project" value="InterPro"/>
</dbReference>
<sequence length="196" mass="21807">MSSSASTTATTSKTINAQANALWQKQPKANAEFFALTYGALVAELVRDLEQNSEIQAELDRMGHSIGIRFIEEVLAKAPELKVSQQFMETVDVVKVAMKLFLGVTVEIVTSADDQYIVKMNENPLMVFVELPEDRQDLQYNQLLAGMLRGMLEMLQFDCDVSISSSTTTGNKEIYELKVVLKQVLQGGAGEEYQEE</sequence>
<dbReference type="PANTHER" id="PTHR13048">
    <property type="entry name" value="TRAFFICKING PROTEIN PARTICLE COMPLEX SUBUNIT 3"/>
    <property type="match status" value="1"/>
</dbReference>
<dbReference type="FunCoup" id="A0A1Z5KSK1">
    <property type="interactions" value="786"/>
</dbReference>
<accession>A0A1Z5KSK1</accession>
<dbReference type="Proteomes" id="UP000198406">
    <property type="component" value="Unassembled WGS sequence"/>
</dbReference>
<gene>
    <name evidence="8" type="ORF">FisN_20Lh219</name>
</gene>
<evidence type="ECO:0000256" key="7">
    <source>
        <dbReference type="ARBA" id="ARBA00023034"/>
    </source>
</evidence>
<proteinExistence type="inferred from homology"/>
<evidence type="ECO:0008006" key="10">
    <source>
        <dbReference type="Google" id="ProtNLM"/>
    </source>
</evidence>
<dbReference type="InParanoid" id="A0A1Z5KSK1"/>
<comment type="subcellular location">
    <subcellularLocation>
        <location evidence="2">Endoplasmic reticulum</location>
    </subcellularLocation>
    <subcellularLocation>
        <location evidence="1">Golgi apparatus</location>
        <location evidence="1">cis-Golgi network</location>
    </subcellularLocation>
</comment>
<dbReference type="InterPro" id="IPR024096">
    <property type="entry name" value="NO_sig/Golgi_transp_ligand-bd"/>
</dbReference>
<evidence type="ECO:0000256" key="6">
    <source>
        <dbReference type="ARBA" id="ARBA00022892"/>
    </source>
</evidence>
<evidence type="ECO:0000256" key="1">
    <source>
        <dbReference type="ARBA" id="ARBA00004222"/>
    </source>
</evidence>
<dbReference type="Pfam" id="PF04051">
    <property type="entry name" value="TRAPP"/>
    <property type="match status" value="1"/>
</dbReference>
<dbReference type="GO" id="GO:0005794">
    <property type="term" value="C:Golgi apparatus"/>
    <property type="evidence" value="ECO:0007669"/>
    <property type="project" value="UniProtKB-SubCell"/>
</dbReference>
<protein>
    <recommendedName>
        <fullName evidence="10">Trafficking protein particle complex subunit</fullName>
    </recommendedName>
</protein>
<dbReference type="CDD" id="cd14942">
    <property type="entry name" value="TRAPPC3_bet3"/>
    <property type="match status" value="1"/>
</dbReference>
<evidence type="ECO:0000313" key="9">
    <source>
        <dbReference type="Proteomes" id="UP000198406"/>
    </source>
</evidence>
<comment type="caution">
    <text evidence="8">The sequence shown here is derived from an EMBL/GenBank/DDBJ whole genome shotgun (WGS) entry which is preliminary data.</text>
</comment>
<organism evidence="8 9">
    <name type="scientific">Fistulifera solaris</name>
    <name type="common">Oleaginous diatom</name>
    <dbReference type="NCBI Taxonomy" id="1519565"/>
    <lineage>
        <taxon>Eukaryota</taxon>
        <taxon>Sar</taxon>
        <taxon>Stramenopiles</taxon>
        <taxon>Ochrophyta</taxon>
        <taxon>Bacillariophyta</taxon>
        <taxon>Bacillariophyceae</taxon>
        <taxon>Bacillariophycidae</taxon>
        <taxon>Naviculales</taxon>
        <taxon>Naviculaceae</taxon>
        <taxon>Fistulifera</taxon>
    </lineage>
</organism>
<evidence type="ECO:0000256" key="4">
    <source>
        <dbReference type="ARBA" id="ARBA00022448"/>
    </source>
</evidence>
<dbReference type="EMBL" id="BDSP01000283">
    <property type="protein sequence ID" value="GAX28908.1"/>
    <property type="molecule type" value="Genomic_DNA"/>
</dbReference>
<dbReference type="Gene3D" id="3.30.1380.20">
    <property type="entry name" value="Trafficking protein particle complex subunit 3"/>
    <property type="match status" value="1"/>
</dbReference>
<comment type="similarity">
    <text evidence="3">Belongs to the TRAPP small subunits family. BET3 subfamily.</text>
</comment>
<keyword evidence="5" id="KW-0256">Endoplasmic reticulum</keyword>
<dbReference type="GO" id="GO:0005783">
    <property type="term" value="C:endoplasmic reticulum"/>
    <property type="evidence" value="ECO:0007669"/>
    <property type="project" value="UniProtKB-SubCell"/>
</dbReference>
<name>A0A1Z5KSK1_FISSO</name>
<dbReference type="InterPro" id="IPR016721">
    <property type="entry name" value="Bet3"/>
</dbReference>
<reference evidence="8 9" key="1">
    <citation type="journal article" date="2015" name="Plant Cell">
        <title>Oil accumulation by the oleaginous diatom Fistulifera solaris as revealed by the genome and transcriptome.</title>
        <authorList>
            <person name="Tanaka T."/>
            <person name="Maeda Y."/>
            <person name="Veluchamy A."/>
            <person name="Tanaka M."/>
            <person name="Abida H."/>
            <person name="Marechal E."/>
            <person name="Bowler C."/>
            <person name="Muto M."/>
            <person name="Sunaga Y."/>
            <person name="Tanaka M."/>
            <person name="Yoshino T."/>
            <person name="Taniguchi T."/>
            <person name="Fukuda Y."/>
            <person name="Nemoto M."/>
            <person name="Matsumoto M."/>
            <person name="Wong P.S."/>
            <person name="Aburatani S."/>
            <person name="Fujibuchi W."/>
        </authorList>
    </citation>
    <scope>NUCLEOTIDE SEQUENCE [LARGE SCALE GENOMIC DNA]</scope>
    <source>
        <strain evidence="8 9">JPCC DA0580</strain>
    </source>
</reference>
<dbReference type="OrthoDB" id="10262857at2759"/>
<keyword evidence="7" id="KW-0333">Golgi apparatus</keyword>
<evidence type="ECO:0000313" key="8">
    <source>
        <dbReference type="EMBL" id="GAX28908.1"/>
    </source>
</evidence>